<evidence type="ECO:0000259" key="13">
    <source>
        <dbReference type="Pfam" id="PF03958"/>
    </source>
</evidence>
<keyword evidence="6 10" id="KW-0811">Translocation</keyword>
<keyword evidence="9 10" id="KW-0998">Cell outer membrane</keyword>
<evidence type="ECO:0000313" key="16">
    <source>
        <dbReference type="Proteomes" id="UP001231859"/>
    </source>
</evidence>
<dbReference type="Pfam" id="PF00263">
    <property type="entry name" value="Secretin"/>
    <property type="match status" value="1"/>
</dbReference>
<accession>A0ABY8P492</accession>
<dbReference type="InterPro" id="IPR005644">
    <property type="entry name" value="NolW-like"/>
</dbReference>
<evidence type="ECO:0000256" key="3">
    <source>
        <dbReference type="ARBA" id="ARBA00022448"/>
    </source>
</evidence>
<evidence type="ECO:0000256" key="6">
    <source>
        <dbReference type="ARBA" id="ARBA00023010"/>
    </source>
</evidence>
<dbReference type="Gene3D" id="3.30.1370.120">
    <property type="match status" value="2"/>
</dbReference>
<evidence type="ECO:0000256" key="7">
    <source>
        <dbReference type="ARBA" id="ARBA00023026"/>
    </source>
</evidence>
<evidence type="ECO:0000259" key="12">
    <source>
        <dbReference type="Pfam" id="PF00263"/>
    </source>
</evidence>
<comment type="subcellular location">
    <subcellularLocation>
        <location evidence="1 10 11">Cell outer membrane</location>
    </subcellularLocation>
</comment>
<dbReference type="InterPro" id="IPR038591">
    <property type="entry name" value="NolW-like_sf"/>
</dbReference>
<dbReference type="InterPro" id="IPR003522">
    <property type="entry name" value="T3SS_OM_pore_YscC"/>
</dbReference>
<sequence length="599" mass="67018">MCPDHRYHGMGGPFLFFFLFFAINSYAQDLDWLPIPYSYIAKDESLTDILVNFGANYDSAVIVSHKVNEQVTGHFAQETPKAFLQQLTNLYNLTWYYDGSVLYVFKTSEVQSKLIKLENTTVKTLRKALIDSGIWDKKFSWKPDPHHQLVYVSGPPRYIELVMQTVSALEQQATMQQEQGLPLAIQVFSLKYASAVDRIIKYRDEQIQVPGLASILANMVSTAEISQINDDKITTQKPNGHKAMIQPEPSINAIIVRDLPERMPMYQRLIHSLDKPTARIEVALSIIDVNADNLSELGIDWGVGLKAGQHHQINIASTLTQAASPVLGSLLDKQGLNYLVAKVSLLQSQGIAQVVSKPTLLTQENTQAIIDHNETYYIKVNGERVAELKGITYGTLLQMTPRVIQIGDKPEIHLVLHIEDGNQKPNSSGVDGIPTINRTIIDTVARVEQGQSLVIGGIFRDEVIKTSRKVPLLGDIPLLGALFRSNGNQTRRAVRIFIVEPRIIDKGLAKYLSVGNQRILPKRLLNIDQISNQNLPLSKILSDAQCQSLDQAKRIQTLFKQANKEAIIVSCNKGNQPGWRVIDLSCSEDQIECIYKAYQ</sequence>
<feature type="domain" description="Type II/III secretion system secretin-like" evidence="12">
    <location>
        <begin position="346"/>
        <end position="505"/>
    </location>
</feature>
<evidence type="ECO:0000256" key="9">
    <source>
        <dbReference type="ARBA" id="ARBA00023237"/>
    </source>
</evidence>
<dbReference type="PRINTS" id="PR01337">
    <property type="entry name" value="TYPE3OMGPROT"/>
</dbReference>
<evidence type="ECO:0000256" key="10">
    <source>
        <dbReference type="HAMAP-Rule" id="MF_02219"/>
    </source>
</evidence>
<protein>
    <recommendedName>
        <fullName evidence="10">Type 3 secretion system secretin</fullName>
        <shortName evidence="10">T3SS secretin</shortName>
    </recommendedName>
</protein>
<dbReference type="Proteomes" id="UP001231859">
    <property type="component" value="Chromosome"/>
</dbReference>
<keyword evidence="8 10" id="KW-0472">Membrane</keyword>
<keyword evidence="7" id="KW-0843">Virulence</keyword>
<comment type="similarity">
    <text evidence="2 10">Belongs to the bacterial secretin family. T3SS SctC subfamily.</text>
</comment>
<evidence type="ECO:0000256" key="8">
    <source>
        <dbReference type="ARBA" id="ARBA00023136"/>
    </source>
</evidence>
<dbReference type="PROSITE" id="PS00875">
    <property type="entry name" value="T2SP_D"/>
    <property type="match status" value="1"/>
</dbReference>
<dbReference type="InterPro" id="IPR004845">
    <property type="entry name" value="T2SS_GspD_CS"/>
</dbReference>
<dbReference type="InterPro" id="IPR004846">
    <property type="entry name" value="T2SS/T3SS_dom"/>
</dbReference>
<dbReference type="RefSeq" id="WP_280939340.1">
    <property type="nucleotide sequence ID" value="NZ_CP123759.1"/>
</dbReference>
<dbReference type="Pfam" id="PF21304">
    <property type="entry name" value="T3S_SPI-1_N0"/>
    <property type="match status" value="1"/>
</dbReference>
<comment type="subunit">
    <text evidence="10">The core secretion machinery of the T3SS is composed of approximately 20 different proteins, including cytoplasmic components, a base, an export apparatus and a needle. This subunit is part of the base, which anchors the injectisome in the bacterial cell envelope. Forms a stable homooligomeric complex.</text>
</comment>
<keyword evidence="16" id="KW-1185">Reference proteome</keyword>
<dbReference type="NCBIfam" id="TIGR02516">
    <property type="entry name" value="type_III_yscC"/>
    <property type="match status" value="1"/>
</dbReference>
<keyword evidence="3 10" id="KW-0813">Transport</keyword>
<evidence type="ECO:0000256" key="4">
    <source>
        <dbReference type="ARBA" id="ARBA00022729"/>
    </source>
</evidence>
<dbReference type="PANTHER" id="PTHR30332">
    <property type="entry name" value="PROBABLE GENERAL SECRETION PATHWAY PROTEIN D"/>
    <property type="match status" value="1"/>
</dbReference>
<dbReference type="InterPro" id="IPR049034">
    <property type="entry name" value="T3S_SPI-1_N0"/>
</dbReference>
<organism evidence="15 16">
    <name type="scientific">Arsenophonus apicola</name>
    <dbReference type="NCBI Taxonomy" id="2879119"/>
    <lineage>
        <taxon>Bacteria</taxon>
        <taxon>Pseudomonadati</taxon>
        <taxon>Pseudomonadota</taxon>
        <taxon>Gammaproteobacteria</taxon>
        <taxon>Enterobacterales</taxon>
        <taxon>Morganellaceae</taxon>
        <taxon>Arsenophonus</taxon>
    </lineage>
</organism>
<gene>
    <name evidence="10 15" type="primary">sctC</name>
    <name evidence="15" type="ORF">QG404_05335</name>
</gene>
<dbReference type="HAMAP" id="MF_02219">
    <property type="entry name" value="Type_III_secretin"/>
    <property type="match status" value="1"/>
</dbReference>
<reference evidence="15 16" key="1">
    <citation type="submission" date="2023-04" db="EMBL/GenBank/DDBJ databases">
        <title>Genome dynamics across the evolutionary transition to endosymbiosis.</title>
        <authorList>
            <person name="Siozios S."/>
            <person name="Nadal-Jimenez P."/>
            <person name="Azagi T."/>
            <person name="Sprong H."/>
            <person name="Frost C.L."/>
            <person name="Parratt S.R."/>
            <person name="Taylor G."/>
            <person name="Brettell L."/>
            <person name="Lew K.C."/>
            <person name="Croft L."/>
            <person name="King K.C."/>
            <person name="Brockhurst M.A."/>
            <person name="Hypsa V."/>
            <person name="Novakova E."/>
            <person name="Darby A.C."/>
            <person name="Hurst G.D.D."/>
        </authorList>
    </citation>
    <scope>NUCLEOTIDE SEQUENCE [LARGE SCALE GENOMIC DNA]</scope>
    <source>
        <strain evidence="16">aApi_AU</strain>
    </source>
</reference>
<keyword evidence="4 10" id="KW-0732">Signal</keyword>
<feature type="domain" description="SPI-1 type 3 secretion system secretin N0" evidence="14">
    <location>
        <begin position="39"/>
        <end position="105"/>
    </location>
</feature>
<proteinExistence type="inferred from homology"/>
<evidence type="ECO:0000313" key="15">
    <source>
        <dbReference type="EMBL" id="WGO84316.1"/>
    </source>
</evidence>
<evidence type="ECO:0000256" key="11">
    <source>
        <dbReference type="RuleBase" id="RU004004"/>
    </source>
</evidence>
<dbReference type="EMBL" id="CP123759">
    <property type="protein sequence ID" value="WGO84316.1"/>
    <property type="molecule type" value="Genomic_DNA"/>
</dbReference>
<dbReference type="InterPro" id="IPR050810">
    <property type="entry name" value="Bact_Secretion_Sys_Channel"/>
</dbReference>
<feature type="domain" description="NolW-like" evidence="13">
    <location>
        <begin position="113"/>
        <end position="173"/>
    </location>
</feature>
<evidence type="ECO:0000256" key="2">
    <source>
        <dbReference type="ARBA" id="ARBA00007032"/>
    </source>
</evidence>
<name>A0ABY8P492_9GAMM</name>
<dbReference type="PANTHER" id="PTHR30332:SF5">
    <property type="entry name" value="SPI-1 TYPE 3 SECRETION SYSTEM SECRETIN"/>
    <property type="match status" value="1"/>
</dbReference>
<evidence type="ECO:0000259" key="14">
    <source>
        <dbReference type="Pfam" id="PF21304"/>
    </source>
</evidence>
<keyword evidence="5 10" id="KW-0653">Protein transport</keyword>
<feature type="domain" description="NolW-like" evidence="13">
    <location>
        <begin position="186"/>
        <end position="278"/>
    </location>
</feature>
<evidence type="ECO:0000256" key="1">
    <source>
        <dbReference type="ARBA" id="ARBA00004442"/>
    </source>
</evidence>
<dbReference type="Pfam" id="PF03958">
    <property type="entry name" value="Secretin_N"/>
    <property type="match status" value="2"/>
</dbReference>
<dbReference type="Gene3D" id="3.55.50.30">
    <property type="match status" value="1"/>
</dbReference>
<evidence type="ECO:0000256" key="5">
    <source>
        <dbReference type="ARBA" id="ARBA00022927"/>
    </source>
</evidence>
<comment type="function">
    <text evidence="10">Component of the type III secretion system (T3SS), also called injectisome, which is used to inject bacterial effector proteins into eukaryotic host cells. Forms a ring-shaped multimeric structure with an apparent central pore in the outer membrane.</text>
</comment>